<reference evidence="1 2" key="1">
    <citation type="submission" date="2018-07" db="EMBL/GenBank/DDBJ databases">
        <title>Genome sequence of Roseomonas fauriae ATCC 49958.</title>
        <authorList>
            <person name="Sant'Anna F.H."/>
            <person name="Baldani J.I."/>
            <person name="Zilli J.E."/>
            <person name="Reis V.M."/>
            <person name="Hartmann A."/>
            <person name="Cruz L."/>
            <person name="de Souza E.M."/>
            <person name="de Oliveira Pedrosa F."/>
            <person name="Passaglia L.M.P."/>
        </authorList>
    </citation>
    <scope>NUCLEOTIDE SEQUENCE [LARGE SCALE GENOMIC DNA]</scope>
    <source>
        <strain evidence="1 2">ATCC 49958</strain>
    </source>
</reference>
<evidence type="ECO:0000313" key="2">
    <source>
        <dbReference type="Proteomes" id="UP000476837"/>
    </source>
</evidence>
<gene>
    <name evidence="1" type="ORF">DS837_09115</name>
</gene>
<proteinExistence type="predicted"/>
<name>A0A6L3B2Z7_AZOBR</name>
<dbReference type="Proteomes" id="UP000476837">
    <property type="component" value="Unassembled WGS sequence"/>
</dbReference>
<protein>
    <submittedName>
        <fullName evidence="1">Uncharacterized protein</fullName>
    </submittedName>
</protein>
<organism evidence="1 2">
    <name type="scientific">Azospirillum brasilense</name>
    <dbReference type="NCBI Taxonomy" id="192"/>
    <lineage>
        <taxon>Bacteria</taxon>
        <taxon>Pseudomonadati</taxon>
        <taxon>Pseudomonadota</taxon>
        <taxon>Alphaproteobacteria</taxon>
        <taxon>Rhodospirillales</taxon>
        <taxon>Azospirillaceae</taxon>
        <taxon>Azospirillum</taxon>
    </lineage>
</organism>
<dbReference type="RefSeq" id="WP_149164465.1">
    <property type="nucleotide sequence ID" value="NZ_QOKV01000004.1"/>
</dbReference>
<accession>A0A6L3B2Z7</accession>
<comment type="caution">
    <text evidence="1">The sequence shown here is derived from an EMBL/GenBank/DDBJ whole genome shotgun (WGS) entry which is preliminary data.</text>
</comment>
<dbReference type="EMBL" id="QOKV01000004">
    <property type="protein sequence ID" value="KAA0686609.1"/>
    <property type="molecule type" value="Genomic_DNA"/>
</dbReference>
<evidence type="ECO:0000313" key="1">
    <source>
        <dbReference type="EMBL" id="KAA0686609.1"/>
    </source>
</evidence>
<sequence>MLTFQTFAAGPGGEMSRLLGLRLDGITDWSGYTATTSTVTRGRGSPLAAAARKLYESASTGERAVVLACLWAVDYAWLADELMSKDGRGIWRALNGSDDAHRQAVAAALVRANG</sequence>
<dbReference type="AlphaFoldDB" id="A0A6L3B2Z7"/>